<evidence type="ECO:0000313" key="5">
    <source>
        <dbReference type="EMBL" id="AHW65664.1"/>
    </source>
</evidence>
<feature type="domain" description="HTH hxlR-type" evidence="4">
    <location>
        <begin position="19"/>
        <end position="117"/>
    </location>
</feature>
<dbReference type="InterPro" id="IPR036390">
    <property type="entry name" value="WH_DNA-bd_sf"/>
</dbReference>
<keyword evidence="1" id="KW-0805">Transcription regulation</keyword>
<dbReference type="PANTHER" id="PTHR33204:SF39">
    <property type="entry name" value="TRANSCRIPTIONAL REGULATORY PROTEIN"/>
    <property type="match status" value="1"/>
</dbReference>
<dbReference type="eggNOG" id="COG1733">
    <property type="taxonomic scope" value="Bacteria"/>
</dbReference>
<organism evidence="5 6">
    <name type="scientific">Corynebacterium glyciniphilum AJ 3170</name>
    <dbReference type="NCBI Taxonomy" id="1404245"/>
    <lineage>
        <taxon>Bacteria</taxon>
        <taxon>Bacillati</taxon>
        <taxon>Actinomycetota</taxon>
        <taxon>Actinomycetes</taxon>
        <taxon>Mycobacteriales</taxon>
        <taxon>Corynebacteriaceae</taxon>
        <taxon>Corynebacterium</taxon>
    </lineage>
</organism>
<accession>X5DWH6</accession>
<evidence type="ECO:0000259" key="4">
    <source>
        <dbReference type="PROSITE" id="PS51118"/>
    </source>
</evidence>
<evidence type="ECO:0000256" key="1">
    <source>
        <dbReference type="ARBA" id="ARBA00023015"/>
    </source>
</evidence>
<keyword evidence="6" id="KW-1185">Reference proteome</keyword>
<dbReference type="EMBL" id="CP006843">
    <property type="protein sequence ID" value="AHW65664.1"/>
    <property type="molecule type" value="Genomic_DNA"/>
</dbReference>
<dbReference type="InterPro" id="IPR011991">
    <property type="entry name" value="ArsR-like_HTH"/>
</dbReference>
<dbReference type="SUPFAM" id="SSF46785">
    <property type="entry name" value="Winged helix' DNA-binding domain"/>
    <property type="match status" value="1"/>
</dbReference>
<sequence>MVEFLSMTDAPWNPAARDCPSRDLFTTLGDRWNMLILLSLEPGPLRNGEIQSAVDGISVRVLSQRLSALAADGLITRTAFPEIPPRVVYELTDLGRSALPPVHALFEWTVSHMSDVVEHRSSDDVDMCTT</sequence>
<geneLocation type="plasmid" evidence="5 6">
    <name>pCgly1</name>
</geneLocation>
<keyword evidence="3" id="KW-0804">Transcription</keyword>
<dbReference type="GO" id="GO:0003677">
    <property type="term" value="F:DNA binding"/>
    <property type="evidence" value="ECO:0007669"/>
    <property type="project" value="UniProtKB-KW"/>
</dbReference>
<dbReference type="CDD" id="cd00090">
    <property type="entry name" value="HTH_ARSR"/>
    <property type="match status" value="1"/>
</dbReference>
<dbReference type="InterPro" id="IPR036388">
    <property type="entry name" value="WH-like_DNA-bd_sf"/>
</dbReference>
<dbReference type="Proteomes" id="UP000023703">
    <property type="component" value="Plasmid pCgly1"/>
</dbReference>
<dbReference type="PANTHER" id="PTHR33204">
    <property type="entry name" value="TRANSCRIPTIONAL REGULATOR, MARR FAMILY"/>
    <property type="match status" value="1"/>
</dbReference>
<evidence type="ECO:0000256" key="3">
    <source>
        <dbReference type="ARBA" id="ARBA00023163"/>
    </source>
</evidence>
<gene>
    <name evidence="5" type="ORF">CGLY_16455</name>
</gene>
<dbReference type="KEGG" id="cgy:CGLY_16455"/>
<evidence type="ECO:0000256" key="2">
    <source>
        <dbReference type="ARBA" id="ARBA00023125"/>
    </source>
</evidence>
<dbReference type="Gene3D" id="1.10.10.10">
    <property type="entry name" value="Winged helix-like DNA-binding domain superfamily/Winged helix DNA-binding domain"/>
    <property type="match status" value="1"/>
</dbReference>
<protein>
    <submittedName>
        <fullName evidence="5">Transcriptional regulator, HxlR-family</fullName>
    </submittedName>
</protein>
<evidence type="ECO:0000313" key="6">
    <source>
        <dbReference type="Proteomes" id="UP000023703"/>
    </source>
</evidence>
<dbReference type="AlphaFoldDB" id="X5DWH6"/>
<reference evidence="5 6" key="1">
    <citation type="journal article" date="2015" name="Int. J. Syst. Evol. Microbiol.">
        <title>Revisiting Corynebacterium glyciniphilum (ex Kubota et al., 1972) sp. nov., nom. rev., isolated from putrefied banana.</title>
        <authorList>
            <person name="Al-Dilaimi A."/>
            <person name="Bednarz H."/>
            <person name="Lomker A."/>
            <person name="Niehaus K."/>
            <person name="Kalinowski J."/>
            <person name="Ruckert C."/>
        </authorList>
    </citation>
    <scope>NUCLEOTIDE SEQUENCE [LARGE SCALE GENOMIC DNA]</scope>
    <source>
        <strain evidence="5">AJ 3170</strain>
        <plasmid evidence="6">Plasmid pCgly1</plasmid>
    </source>
</reference>
<keyword evidence="5" id="KW-0614">Plasmid</keyword>
<dbReference type="HOGENOM" id="CLU_111585_2_3_11"/>
<dbReference type="Pfam" id="PF01638">
    <property type="entry name" value="HxlR"/>
    <property type="match status" value="1"/>
</dbReference>
<dbReference type="InterPro" id="IPR002577">
    <property type="entry name" value="HTH_HxlR"/>
</dbReference>
<name>X5DWH6_9CORY</name>
<keyword evidence="2" id="KW-0238">DNA-binding</keyword>
<dbReference type="PROSITE" id="PS51118">
    <property type="entry name" value="HTH_HXLR"/>
    <property type="match status" value="1"/>
</dbReference>
<proteinExistence type="predicted"/>